<gene>
    <name evidence="1" type="ORF">PROFUN_11422</name>
</gene>
<evidence type="ECO:0000313" key="2">
    <source>
        <dbReference type="Proteomes" id="UP000241769"/>
    </source>
</evidence>
<keyword evidence="2" id="KW-1185">Reference proteome</keyword>
<reference evidence="1 2" key="1">
    <citation type="journal article" date="2018" name="Genome Biol. Evol.">
        <title>Multiple Roots of Fruiting Body Formation in Amoebozoa.</title>
        <authorList>
            <person name="Hillmann F."/>
            <person name="Forbes G."/>
            <person name="Novohradska S."/>
            <person name="Ferling I."/>
            <person name="Riege K."/>
            <person name="Groth M."/>
            <person name="Westermann M."/>
            <person name="Marz M."/>
            <person name="Spaller T."/>
            <person name="Winckler T."/>
            <person name="Schaap P."/>
            <person name="Glockner G."/>
        </authorList>
    </citation>
    <scope>NUCLEOTIDE SEQUENCE [LARGE SCALE GENOMIC DNA]</scope>
    <source>
        <strain evidence="1 2">Jena</strain>
    </source>
</reference>
<dbReference type="Proteomes" id="UP000241769">
    <property type="component" value="Unassembled WGS sequence"/>
</dbReference>
<dbReference type="InParanoid" id="A0A2P6NA92"/>
<dbReference type="AlphaFoldDB" id="A0A2P6NA92"/>
<dbReference type="EMBL" id="MDYQ01000136">
    <property type="protein sequence ID" value="PRP80867.1"/>
    <property type="molecule type" value="Genomic_DNA"/>
</dbReference>
<accession>A0A2P6NA92</accession>
<proteinExistence type="predicted"/>
<comment type="caution">
    <text evidence="1">The sequence shown here is derived from an EMBL/GenBank/DDBJ whole genome shotgun (WGS) entry which is preliminary data.</text>
</comment>
<name>A0A2P6NA92_9EUKA</name>
<organism evidence="1 2">
    <name type="scientific">Planoprotostelium fungivorum</name>
    <dbReference type="NCBI Taxonomy" id="1890364"/>
    <lineage>
        <taxon>Eukaryota</taxon>
        <taxon>Amoebozoa</taxon>
        <taxon>Evosea</taxon>
        <taxon>Variosea</taxon>
        <taxon>Cavosteliida</taxon>
        <taxon>Cavosteliaceae</taxon>
        <taxon>Planoprotostelium</taxon>
    </lineage>
</organism>
<sequence length="164" mass="18344">MFYYGASSLNYWSSLIRRPLSSPGDPALCRRVQHPGLIEECGVDRTGFQFMTKTSSQFESATIVACSLLLLDQPDDNRTLLLIFEVAPMLSSVMTVRIVLLSPLSLRAFRQQGLQELQRPSLFNLLWKGVSFVCCYPHMTARNSHMPAIIDAAIEKGSTLKITC</sequence>
<protein>
    <submittedName>
        <fullName evidence="1">Uncharacterized protein</fullName>
    </submittedName>
</protein>
<evidence type="ECO:0000313" key="1">
    <source>
        <dbReference type="EMBL" id="PRP80867.1"/>
    </source>
</evidence>